<feature type="compositionally biased region" description="Polar residues" evidence="1">
    <location>
        <begin position="201"/>
        <end position="214"/>
    </location>
</feature>
<dbReference type="Proteomes" id="UP000756132">
    <property type="component" value="Chromosome 1"/>
</dbReference>
<reference evidence="2" key="1">
    <citation type="submission" date="2021-12" db="EMBL/GenBank/DDBJ databases">
        <authorList>
            <person name="Zaccaron A."/>
            <person name="Stergiopoulos I."/>
        </authorList>
    </citation>
    <scope>NUCLEOTIDE SEQUENCE</scope>
    <source>
        <strain evidence="2">Race5_Kim</strain>
    </source>
</reference>
<evidence type="ECO:0000313" key="2">
    <source>
        <dbReference type="EMBL" id="UJO12665.1"/>
    </source>
</evidence>
<dbReference type="KEGG" id="ffu:CLAFUR5_01015"/>
<proteinExistence type="predicted"/>
<dbReference type="AlphaFoldDB" id="A0A9Q8L851"/>
<dbReference type="SUPFAM" id="SSF54236">
    <property type="entry name" value="Ubiquitin-like"/>
    <property type="match status" value="1"/>
</dbReference>
<dbReference type="InterPro" id="IPR029071">
    <property type="entry name" value="Ubiquitin-like_domsf"/>
</dbReference>
<gene>
    <name evidence="2" type="ORF">CLAFUR5_01015</name>
</gene>
<evidence type="ECO:0008006" key="4">
    <source>
        <dbReference type="Google" id="ProtNLM"/>
    </source>
</evidence>
<protein>
    <recommendedName>
        <fullName evidence="4">Ubiquitin-like domain-containing protein</fullName>
    </recommendedName>
</protein>
<reference evidence="2" key="2">
    <citation type="journal article" date="2022" name="Microb. Genom.">
        <title>A chromosome-scale genome assembly of the tomato pathogen Cladosporium fulvum reveals a compartmentalized genome architecture and the presence of a dispensable chromosome.</title>
        <authorList>
            <person name="Zaccaron A.Z."/>
            <person name="Chen L.H."/>
            <person name="Samaras A."/>
            <person name="Stergiopoulos I."/>
        </authorList>
    </citation>
    <scope>NUCLEOTIDE SEQUENCE</scope>
    <source>
        <strain evidence="2">Race5_Kim</strain>
    </source>
</reference>
<dbReference type="OrthoDB" id="10490835at2759"/>
<feature type="compositionally biased region" description="Low complexity" evidence="1">
    <location>
        <begin position="116"/>
        <end position="144"/>
    </location>
</feature>
<keyword evidence="3" id="KW-1185">Reference proteome</keyword>
<dbReference type="GeneID" id="71980893"/>
<feature type="compositionally biased region" description="Low complexity" evidence="1">
    <location>
        <begin position="172"/>
        <end position="187"/>
    </location>
</feature>
<evidence type="ECO:0000256" key="1">
    <source>
        <dbReference type="SAM" id="MobiDB-lite"/>
    </source>
</evidence>
<organism evidence="2 3">
    <name type="scientific">Passalora fulva</name>
    <name type="common">Tomato leaf mold</name>
    <name type="synonym">Cladosporium fulvum</name>
    <dbReference type="NCBI Taxonomy" id="5499"/>
    <lineage>
        <taxon>Eukaryota</taxon>
        <taxon>Fungi</taxon>
        <taxon>Dikarya</taxon>
        <taxon>Ascomycota</taxon>
        <taxon>Pezizomycotina</taxon>
        <taxon>Dothideomycetes</taxon>
        <taxon>Dothideomycetidae</taxon>
        <taxon>Mycosphaerellales</taxon>
        <taxon>Mycosphaerellaceae</taxon>
        <taxon>Fulvia</taxon>
    </lineage>
</organism>
<evidence type="ECO:0000313" key="3">
    <source>
        <dbReference type="Proteomes" id="UP000756132"/>
    </source>
</evidence>
<accession>A0A9Q8L851</accession>
<name>A0A9Q8L851_PASFU</name>
<dbReference type="EMBL" id="CP090163">
    <property type="protein sequence ID" value="UJO12665.1"/>
    <property type="molecule type" value="Genomic_DNA"/>
</dbReference>
<feature type="region of interest" description="Disordered" evidence="1">
    <location>
        <begin position="21"/>
        <end position="245"/>
    </location>
</feature>
<sequence length="497" mass="51498">MAATDPAAMMAAMAARILGKGSAPPLTAPTQDQAAPRTVPRQPVPAAPPAPVPTNLAPPPTPAFAGVAPASAEPSPPTVKEVGVAPDAGPSLFGTPEQLAEARRFSREATTGGNKSRPGSRSSAFPSRPSSVTSDSSRSSFARKSYTHGGANTSAASFHLTPPPVSTHATRSLAASGSSFASNGALAPPTQPQAKPDVSFSKPNTFGSTTQSLSVDALGSSAIASPKVEKAVEPKPTTPAISKPSVTTLPASAAAAPYLRAKGWQTFTVDGAGTDKDMNAEKIETKKGDVGKPMIPTVKVEPAEPAALGPRVKQESEESDYIVIPKLPAATIEKSNAPPATAPAQAQSITVSVADFDRMMAEITSLTKQVATLTQRVGSLENENFQLQGKVEPMCQLQELRQYLGTKDAKAPFELSVKCPPGTYCKVQANATLKVADLIRRVRVASKTCPAESPAPRLAVEGKELGHALTLHEVGITSNSLVEFVHDGVMAEEDEEL</sequence>
<dbReference type="RefSeq" id="XP_047757031.1">
    <property type="nucleotide sequence ID" value="XM_047900163.1"/>
</dbReference>
<feature type="compositionally biased region" description="Pro residues" evidence="1">
    <location>
        <begin position="42"/>
        <end position="62"/>
    </location>
</feature>